<evidence type="ECO:0000256" key="1">
    <source>
        <dbReference type="SAM" id="Phobius"/>
    </source>
</evidence>
<evidence type="ECO:0000313" key="3">
    <source>
        <dbReference type="EMBL" id="OZG51337.1"/>
    </source>
</evidence>
<dbReference type="GO" id="GO:0016301">
    <property type="term" value="F:kinase activity"/>
    <property type="evidence" value="ECO:0007669"/>
    <property type="project" value="UniProtKB-KW"/>
</dbReference>
<dbReference type="Gene3D" id="3.40.50.10330">
    <property type="entry name" value="Probable inorganic polyphosphate/atp-NAD kinase, domain 1"/>
    <property type="match status" value="1"/>
</dbReference>
<keyword evidence="1" id="KW-0472">Membrane</keyword>
<dbReference type="PANTHER" id="PTHR30492">
    <property type="entry name" value="METHYLGLYOXAL SYNTHASE"/>
    <property type="match status" value="1"/>
</dbReference>
<dbReference type="InterPro" id="IPR016064">
    <property type="entry name" value="NAD/diacylglycerol_kinase_sf"/>
</dbReference>
<dbReference type="Gene3D" id="2.60.200.40">
    <property type="match status" value="1"/>
</dbReference>
<dbReference type="GO" id="GO:0005829">
    <property type="term" value="C:cytosol"/>
    <property type="evidence" value="ECO:0007669"/>
    <property type="project" value="TreeGrafter"/>
</dbReference>
<dbReference type="SUPFAM" id="SSF111331">
    <property type="entry name" value="NAD kinase/diacylglycerol kinase-like"/>
    <property type="match status" value="1"/>
</dbReference>
<dbReference type="GO" id="GO:0019242">
    <property type="term" value="P:methylglyoxal biosynthetic process"/>
    <property type="evidence" value="ECO:0007669"/>
    <property type="project" value="InterPro"/>
</dbReference>
<keyword evidence="3" id="KW-0808">Transferase</keyword>
<feature type="domain" description="DAGKc" evidence="2">
    <location>
        <begin position="66"/>
        <end position="197"/>
    </location>
</feature>
<keyword evidence="1" id="KW-0812">Transmembrane</keyword>
<comment type="caution">
    <text evidence="3">The sequence shown here is derived from an EMBL/GenBank/DDBJ whole genome shotgun (WGS) entry which is preliminary data.</text>
</comment>
<keyword evidence="1" id="KW-1133">Transmembrane helix</keyword>
<dbReference type="PANTHER" id="PTHR30492:SF0">
    <property type="entry name" value="METHYLGLYOXAL SYNTHASE"/>
    <property type="match status" value="1"/>
</dbReference>
<reference evidence="3 4" key="1">
    <citation type="journal article" date="2017" name="BMC Genomics">
        <title>Comparative genomic and phylogenomic analyses of the Bifidobacteriaceae family.</title>
        <authorList>
            <person name="Lugli G.A."/>
            <person name="Milani C."/>
            <person name="Turroni F."/>
            <person name="Duranti S."/>
            <person name="Mancabelli L."/>
            <person name="Mangifesta M."/>
            <person name="Ferrario C."/>
            <person name="Modesto M."/>
            <person name="Mattarelli P."/>
            <person name="Jiri K."/>
            <person name="van Sinderen D."/>
            <person name="Ventura M."/>
        </authorList>
    </citation>
    <scope>NUCLEOTIDE SEQUENCE [LARGE SCALE GENOMIC DNA]</scope>
    <source>
        <strain evidence="3 4">DSM 24744</strain>
    </source>
</reference>
<dbReference type="InterPro" id="IPR001206">
    <property type="entry name" value="Diacylglycerol_kinase_cat_dom"/>
</dbReference>
<dbReference type="Proteomes" id="UP000216454">
    <property type="component" value="Unassembled WGS sequence"/>
</dbReference>
<keyword evidence="4" id="KW-1185">Reference proteome</keyword>
<organism evidence="3 4">
    <name type="scientific">Pseudoscardovia suis</name>
    <dbReference type="NCBI Taxonomy" id="987063"/>
    <lineage>
        <taxon>Bacteria</taxon>
        <taxon>Bacillati</taxon>
        <taxon>Actinomycetota</taxon>
        <taxon>Actinomycetes</taxon>
        <taxon>Bifidobacteriales</taxon>
        <taxon>Bifidobacteriaceae</taxon>
        <taxon>Pseudoscardovia</taxon>
    </lineage>
</organism>
<dbReference type="EMBL" id="MWWQ01000008">
    <property type="protein sequence ID" value="OZG51337.1"/>
    <property type="molecule type" value="Genomic_DNA"/>
</dbReference>
<dbReference type="GO" id="GO:0008929">
    <property type="term" value="F:methylglyoxal synthase activity"/>
    <property type="evidence" value="ECO:0007669"/>
    <property type="project" value="InterPro"/>
</dbReference>
<dbReference type="InterPro" id="IPR017438">
    <property type="entry name" value="ATP-NAD_kinase_N"/>
</dbReference>
<dbReference type="SMART" id="SM00046">
    <property type="entry name" value="DAGKc"/>
    <property type="match status" value="1"/>
</dbReference>
<dbReference type="AlphaFoldDB" id="A0A261EWW6"/>
<keyword evidence="3" id="KW-0418">Kinase</keyword>
<accession>A0A261EWW6</accession>
<evidence type="ECO:0000313" key="4">
    <source>
        <dbReference type="Proteomes" id="UP000216454"/>
    </source>
</evidence>
<gene>
    <name evidence="3" type="ORF">PSSU_0960</name>
</gene>
<proteinExistence type="predicted"/>
<sequence>MGKFYENYSDCLVKPQVECTIIGMPSPWNVIVPIAICIVAVVAVVLLVRALRRRRVAKAAQSRADDTRGSYAFIVNPSKPGAEMTRTFIQEYCADHGITDPIFIDTKLDKDGSVCAQEALDRGAQVVVACGGDGTVRTVAQTMAGSGRAMGIVPIGTGNLFARNIGVPLGDLEAAMAVATSHGSRTVDAGYLQMLDSPNPEFKHRFLIVAGVGFDADMIDDTDPELKKSISWMAYFVGAVKHLFQPKVKGTVQLVDSKGRVHAQPDLEFRTVMAGNCGQIPGFSLMPEALFDDGLLDFEMIDTSGGMIGWMNLFGDVVHQTVVKKAKQSPFSVSSTVEQFQGIEATVTLNTPQTVEVDGDILGQTRCVRFGLDHRGLIVRVPELPEGDVTGVMQPLTPSDISALKRLHGGEYASA</sequence>
<protein>
    <submittedName>
        <fullName evidence="3">Diacylglycerol kinase</fullName>
    </submittedName>
</protein>
<name>A0A261EWW6_9BIFI</name>
<dbReference type="PROSITE" id="PS50146">
    <property type="entry name" value="DAGK"/>
    <property type="match status" value="1"/>
</dbReference>
<feature type="transmembrane region" description="Helical" evidence="1">
    <location>
        <begin position="30"/>
        <end position="48"/>
    </location>
</feature>
<evidence type="ECO:0000259" key="2">
    <source>
        <dbReference type="PROSITE" id="PS50146"/>
    </source>
</evidence>
<dbReference type="Pfam" id="PF00781">
    <property type="entry name" value="DAGK_cat"/>
    <property type="match status" value="1"/>
</dbReference>
<dbReference type="InterPro" id="IPR004363">
    <property type="entry name" value="Methylgl_synth"/>
</dbReference>